<feature type="transmembrane region" description="Helical" evidence="7">
    <location>
        <begin position="375"/>
        <end position="397"/>
    </location>
</feature>
<sequence>MSAPTSGSAGGSPTPGFYPDPSIPGYIRYWNGAAWVPGTSRPAPAEGEAMPAPPPGAAPPAVEETGPVFFDEEEAAGNSALPAVRRGGEVEPRPATGWDDPARLHGTGPEPAASWQADASRQGGYGGENDRRISWGSPDQAPVGTPSGGAAWGAVPPQREEGDGAPPGEAAARPEAPTDGTVAIRAVNPAARRGASSGDQGTTAIRAVRPDAGKPAKGGETMAIRVTGGGRAPSAAPDGAAPQSLPSVGAPQQARPAPQQTPAPQPTPSPAPQQQAPSPAPQQQAPSPAPQKAAPQQQAAPPRQTPPGPAQQTPGPQASAPSTGFPPQGGAAPAASGAQDSDADGVIPWKPPAADAFFAAAQAAQGHPAGLGRRLAARLIDTLVLGGLTAAVAVPMWSTVTDHLDAKVEAAKQSGRQVTVYLIDGTTIPVFATILAVLLLGGALYEVLPTLKWGRTLGKKMCGVRVLDIESHDTPPLGAALRRWFVYSVLGVLVVGVVNVLWCLFDRPWRQCWHDKAARTFVAAG</sequence>
<dbReference type="Pfam" id="PF06271">
    <property type="entry name" value="RDD"/>
    <property type="match status" value="1"/>
</dbReference>
<feature type="domain" description="DUF2510" evidence="9">
    <location>
        <begin position="15"/>
        <end position="46"/>
    </location>
</feature>
<reference evidence="10 11" key="1">
    <citation type="submission" date="2019-10" db="EMBL/GenBank/DDBJ databases">
        <title>Whole genome shotgun sequence of Streptomyces angustmyceticus NBRC 3934.</title>
        <authorList>
            <person name="Hosoyama A."/>
            <person name="Ichikawa N."/>
            <person name="Kimura A."/>
            <person name="Kitahashi Y."/>
            <person name="Komaki H."/>
            <person name="Uohara A."/>
        </authorList>
    </citation>
    <scope>NUCLEOTIDE SEQUENCE [LARGE SCALE GENOMIC DNA]</scope>
    <source>
        <strain evidence="10 11">NBRC 3934</strain>
    </source>
</reference>
<evidence type="ECO:0000256" key="1">
    <source>
        <dbReference type="ARBA" id="ARBA00004651"/>
    </source>
</evidence>
<feature type="transmembrane region" description="Helical" evidence="7">
    <location>
        <begin position="418"/>
        <end position="445"/>
    </location>
</feature>
<dbReference type="PANTHER" id="PTHR36115">
    <property type="entry name" value="PROLINE-RICH ANTIGEN HOMOLOG-RELATED"/>
    <property type="match status" value="1"/>
</dbReference>
<dbReference type="Proteomes" id="UP000325598">
    <property type="component" value="Unassembled WGS sequence"/>
</dbReference>
<evidence type="ECO:0000256" key="7">
    <source>
        <dbReference type="SAM" id="Phobius"/>
    </source>
</evidence>
<organism evidence="10 11">
    <name type="scientific">Streptomyces angustmyceticus</name>
    <dbReference type="NCBI Taxonomy" id="285578"/>
    <lineage>
        <taxon>Bacteria</taxon>
        <taxon>Bacillati</taxon>
        <taxon>Actinomycetota</taxon>
        <taxon>Actinomycetes</taxon>
        <taxon>Kitasatosporales</taxon>
        <taxon>Streptomycetaceae</taxon>
        <taxon>Streptomyces</taxon>
    </lineage>
</organism>
<evidence type="ECO:0000256" key="6">
    <source>
        <dbReference type="SAM" id="MobiDB-lite"/>
    </source>
</evidence>
<dbReference type="InterPro" id="IPR018929">
    <property type="entry name" value="DUF2510"/>
</dbReference>
<evidence type="ECO:0000256" key="5">
    <source>
        <dbReference type="ARBA" id="ARBA00023136"/>
    </source>
</evidence>
<gene>
    <name evidence="10" type="ORF">San01_22520</name>
</gene>
<feature type="region of interest" description="Disordered" evidence="6">
    <location>
        <begin position="35"/>
        <end position="64"/>
    </location>
</feature>
<feature type="domain" description="RDD" evidence="8">
    <location>
        <begin position="369"/>
        <end position="518"/>
    </location>
</feature>
<feature type="region of interest" description="Disordered" evidence="6">
    <location>
        <begin position="1"/>
        <end position="21"/>
    </location>
</feature>
<evidence type="ECO:0000313" key="10">
    <source>
        <dbReference type="EMBL" id="GES29765.1"/>
    </source>
</evidence>
<dbReference type="AlphaFoldDB" id="A0A5J4LHT2"/>
<comment type="caution">
    <text evidence="10">The sequence shown here is derived from an EMBL/GenBank/DDBJ whole genome shotgun (WGS) entry which is preliminary data.</text>
</comment>
<feature type="compositionally biased region" description="Low complexity" evidence="6">
    <location>
        <begin position="164"/>
        <end position="177"/>
    </location>
</feature>
<evidence type="ECO:0000256" key="2">
    <source>
        <dbReference type="ARBA" id="ARBA00022475"/>
    </source>
</evidence>
<dbReference type="EMBL" id="BLAG01000006">
    <property type="protein sequence ID" value="GES29765.1"/>
    <property type="molecule type" value="Genomic_DNA"/>
</dbReference>
<keyword evidence="4 7" id="KW-1133">Transmembrane helix</keyword>
<feature type="compositionally biased region" description="Pro residues" evidence="6">
    <location>
        <begin position="259"/>
        <end position="271"/>
    </location>
</feature>
<keyword evidence="5 7" id="KW-0472">Membrane</keyword>
<dbReference type="GeneID" id="96753694"/>
<keyword evidence="3 7" id="KW-0812">Transmembrane</keyword>
<feature type="compositionally biased region" description="Low complexity" evidence="6">
    <location>
        <begin position="310"/>
        <end position="340"/>
    </location>
</feature>
<keyword evidence="11" id="KW-1185">Reference proteome</keyword>
<feature type="compositionally biased region" description="Low complexity" evidence="6">
    <location>
        <begin position="1"/>
        <end position="15"/>
    </location>
</feature>
<feature type="transmembrane region" description="Helical" evidence="7">
    <location>
        <begin position="484"/>
        <end position="505"/>
    </location>
</feature>
<comment type="subcellular location">
    <subcellularLocation>
        <location evidence="1">Cell membrane</location>
        <topology evidence="1">Multi-pass membrane protein</topology>
    </subcellularLocation>
</comment>
<evidence type="ECO:0000259" key="8">
    <source>
        <dbReference type="Pfam" id="PF06271"/>
    </source>
</evidence>
<feature type="compositionally biased region" description="Low complexity" evidence="6">
    <location>
        <begin position="272"/>
        <end position="302"/>
    </location>
</feature>
<feature type="region of interest" description="Disordered" evidence="6">
    <location>
        <begin position="78"/>
        <end position="348"/>
    </location>
</feature>
<dbReference type="OrthoDB" id="4207282at2"/>
<dbReference type="GO" id="GO:0005886">
    <property type="term" value="C:plasma membrane"/>
    <property type="evidence" value="ECO:0007669"/>
    <property type="project" value="UniProtKB-SubCell"/>
</dbReference>
<evidence type="ECO:0000256" key="3">
    <source>
        <dbReference type="ARBA" id="ARBA00022692"/>
    </source>
</evidence>
<dbReference type="InterPro" id="IPR010432">
    <property type="entry name" value="RDD"/>
</dbReference>
<keyword evidence="2" id="KW-1003">Cell membrane</keyword>
<evidence type="ECO:0008006" key="12">
    <source>
        <dbReference type="Google" id="ProtNLM"/>
    </source>
</evidence>
<dbReference type="InterPro" id="IPR051791">
    <property type="entry name" value="Pra-immunoreactive"/>
</dbReference>
<evidence type="ECO:0000259" key="9">
    <source>
        <dbReference type="Pfam" id="PF10708"/>
    </source>
</evidence>
<dbReference type="RefSeq" id="WP_152104461.1">
    <property type="nucleotide sequence ID" value="NZ_BLAG01000006.1"/>
</dbReference>
<dbReference type="PANTHER" id="PTHR36115:SF4">
    <property type="entry name" value="MEMBRANE PROTEIN"/>
    <property type="match status" value="1"/>
</dbReference>
<evidence type="ECO:0000256" key="4">
    <source>
        <dbReference type="ARBA" id="ARBA00022989"/>
    </source>
</evidence>
<proteinExistence type="predicted"/>
<accession>A0A5J4LHT2</accession>
<protein>
    <recommendedName>
        <fullName evidence="12">RDD family protein</fullName>
    </recommendedName>
</protein>
<name>A0A5J4LHT2_9ACTN</name>
<dbReference type="Pfam" id="PF10708">
    <property type="entry name" value="DUF2510"/>
    <property type="match status" value="1"/>
</dbReference>
<evidence type="ECO:0000313" key="11">
    <source>
        <dbReference type="Proteomes" id="UP000325598"/>
    </source>
</evidence>